<dbReference type="EMBL" id="BAABDD010000056">
    <property type="protein sequence ID" value="GAA3766847.1"/>
    <property type="molecule type" value="Genomic_DNA"/>
</dbReference>
<dbReference type="Pfam" id="PF00128">
    <property type="entry name" value="Alpha-amylase"/>
    <property type="match status" value="1"/>
</dbReference>
<dbReference type="InterPro" id="IPR013784">
    <property type="entry name" value="Carb-bd-like_fold"/>
</dbReference>
<evidence type="ECO:0000256" key="5">
    <source>
        <dbReference type="ARBA" id="ARBA00017303"/>
    </source>
</evidence>
<comment type="catalytic activity">
    <reaction evidence="1 12">
        <text>Endohydrolysis of (1-&gt;4)-alpha-D-glucosidic linkages in polysaccharides containing three or more (1-&gt;4)-alpha-linked D-glucose units.</text>
        <dbReference type="EC" id="3.2.1.1"/>
    </reaction>
</comment>
<feature type="region of interest" description="Disordered" evidence="13">
    <location>
        <begin position="690"/>
        <end position="712"/>
    </location>
</feature>
<evidence type="ECO:0000256" key="12">
    <source>
        <dbReference type="RuleBase" id="RU361134"/>
    </source>
</evidence>
<comment type="caution">
    <text evidence="16">The sequence shown here is derived from an EMBL/GenBank/DDBJ whole genome shotgun (WGS) entry which is preliminary data.</text>
</comment>
<gene>
    <name evidence="16" type="ORF">GCM10022402_49880</name>
</gene>
<organism evidence="16 17">
    <name type="scientific">Salinactinospora qingdaonensis</name>
    <dbReference type="NCBI Taxonomy" id="702744"/>
    <lineage>
        <taxon>Bacteria</taxon>
        <taxon>Bacillati</taxon>
        <taxon>Actinomycetota</taxon>
        <taxon>Actinomycetes</taxon>
        <taxon>Streptosporangiales</taxon>
        <taxon>Nocardiopsidaceae</taxon>
        <taxon>Salinactinospora</taxon>
    </lineage>
</organism>
<evidence type="ECO:0000256" key="3">
    <source>
        <dbReference type="ARBA" id="ARBA00008061"/>
    </source>
</evidence>
<dbReference type="PANTHER" id="PTHR43447">
    <property type="entry name" value="ALPHA-AMYLASE"/>
    <property type="match status" value="1"/>
</dbReference>
<evidence type="ECO:0000256" key="9">
    <source>
        <dbReference type="ARBA" id="ARBA00023277"/>
    </source>
</evidence>
<evidence type="ECO:0000256" key="13">
    <source>
        <dbReference type="SAM" id="MobiDB-lite"/>
    </source>
</evidence>
<dbReference type="InterPro" id="IPR017853">
    <property type="entry name" value="GH"/>
</dbReference>
<accession>A0ABP7GIF7</accession>
<dbReference type="Proteomes" id="UP001500908">
    <property type="component" value="Unassembled WGS sequence"/>
</dbReference>
<dbReference type="PROSITE" id="PS51166">
    <property type="entry name" value="CBM20"/>
    <property type="match status" value="2"/>
</dbReference>
<dbReference type="InterPro" id="IPR002044">
    <property type="entry name" value="CBM20"/>
</dbReference>
<dbReference type="RefSeq" id="WP_344977518.1">
    <property type="nucleotide sequence ID" value="NZ_BAABDD010000056.1"/>
</dbReference>
<comment type="cofactor">
    <cofactor evidence="2">
        <name>Ca(2+)</name>
        <dbReference type="ChEBI" id="CHEBI:29108"/>
    </cofactor>
</comment>
<dbReference type="Pfam" id="PF02806">
    <property type="entry name" value="Alpha-amylase_C"/>
    <property type="match status" value="1"/>
</dbReference>
<dbReference type="EC" id="3.2.1.1" evidence="4 12"/>
<dbReference type="InterPro" id="IPR006046">
    <property type="entry name" value="Alpha_amylase"/>
</dbReference>
<proteinExistence type="inferred from homology"/>
<dbReference type="SUPFAM" id="SSF49452">
    <property type="entry name" value="Starch-binding domain-like"/>
    <property type="match status" value="2"/>
</dbReference>
<dbReference type="InterPro" id="IPR013780">
    <property type="entry name" value="Glyco_hydro_b"/>
</dbReference>
<feature type="chain" id="PRO_5045396979" description="Alpha-amylase" evidence="14">
    <location>
        <begin position="34"/>
        <end position="712"/>
    </location>
</feature>
<dbReference type="SMART" id="SM01065">
    <property type="entry name" value="CBM_2"/>
    <property type="match status" value="2"/>
</dbReference>
<dbReference type="Gene3D" id="2.60.40.10">
    <property type="entry name" value="Immunoglobulins"/>
    <property type="match status" value="2"/>
</dbReference>
<sequence length="712" mass="76209">MTVRRSLAAGLVMLLGLALLSLPPLVQSKPAQAATANGDAIVHLFQWRWESVAQECEDVLGPNGYGAVQVSPPQEHVVLPDEGYPWWQDYQPVSYTIDQTRRGTRADFVDMVTRCRDVGVKIYVDAILNHMTGTGSIDSGDGSAGSSYDKYSYADLFGDGQYGYSSQDFHDCRSDISNWGDPWEVRHCELVGLSDLKTETSYVREMEARYLNELISLGVAGFRIDAAKHMAPADISAVRSQLDEVPYWGGAPYIYQEVIADSAISESEYTGDGDVTEFDYHRSVSHAFADGNLSGLSSLGSSMSIGGDAASVFVANHDTQRSDPILTHRNDRARYDLAQSFLLAHPYGTPKVMSSYDWSGSTDQGPPMASDGTTLATDCDDSAWVCEHRDVAGMVGFHNAVEGTSAGDWHSGNSGQLAFTRGSSGFAAFNATGSAWNATFDTNLPDGEYCDVANGTFVDDTCDSPNSYEVSGGTLTAQVPANGALALHVDALGSCTDPEGCDPGEEGDTVSTSFNATVETSYGQEVYVVGSLPELGAWDPANGLHLSADTYPVWTATLDLPADTTFEYKYVKLTTDGTLEWENDPNRSATVSGSSATLTDTWNQTSGGGSECSTISSSFEATVETSYGQEVYVVGSLPELGAWDPANGLHLSADTYPVWTATVDLPADTTFEYKYVKLTTDGTVEWESGANRSATAEDNAGGCAQTLTGTWS</sequence>
<dbReference type="PRINTS" id="PR00110">
    <property type="entry name" value="ALPHAAMYLASE"/>
</dbReference>
<dbReference type="Gene3D" id="3.20.20.80">
    <property type="entry name" value="Glycosidases"/>
    <property type="match status" value="1"/>
</dbReference>
<dbReference type="SUPFAM" id="SSF51445">
    <property type="entry name" value="(Trans)glycosidases"/>
    <property type="match status" value="1"/>
</dbReference>
<keyword evidence="8" id="KW-0106">Calcium</keyword>
<dbReference type="Pfam" id="PF00686">
    <property type="entry name" value="CBM_20"/>
    <property type="match status" value="2"/>
</dbReference>
<dbReference type="SUPFAM" id="SSF51011">
    <property type="entry name" value="Glycosyl hydrolase domain"/>
    <property type="match status" value="1"/>
</dbReference>
<evidence type="ECO:0000259" key="15">
    <source>
        <dbReference type="PROSITE" id="PS51166"/>
    </source>
</evidence>
<comment type="similarity">
    <text evidence="3 11">Belongs to the glycosyl hydrolase 13 family.</text>
</comment>
<evidence type="ECO:0000256" key="2">
    <source>
        <dbReference type="ARBA" id="ARBA00001913"/>
    </source>
</evidence>
<dbReference type="SMART" id="SM00642">
    <property type="entry name" value="Aamy"/>
    <property type="match status" value="1"/>
</dbReference>
<evidence type="ECO:0000256" key="7">
    <source>
        <dbReference type="ARBA" id="ARBA00022801"/>
    </source>
</evidence>
<keyword evidence="10 12" id="KW-0326">Glycosidase</keyword>
<feature type="region of interest" description="Disordered" evidence="13">
    <location>
        <begin position="584"/>
        <end position="610"/>
    </location>
</feature>
<dbReference type="InterPro" id="IPR013783">
    <property type="entry name" value="Ig-like_fold"/>
</dbReference>
<dbReference type="InterPro" id="IPR031319">
    <property type="entry name" value="A-amylase_C"/>
</dbReference>
<keyword evidence="14" id="KW-0732">Signal</keyword>
<protein>
    <recommendedName>
        <fullName evidence="5 12">Alpha-amylase</fullName>
        <ecNumber evidence="4 12">3.2.1.1</ecNumber>
    </recommendedName>
</protein>
<dbReference type="Gene3D" id="2.60.40.1180">
    <property type="entry name" value="Golgi alpha-mannosidase II"/>
    <property type="match status" value="1"/>
</dbReference>
<keyword evidence="6" id="KW-0479">Metal-binding</keyword>
<evidence type="ECO:0000256" key="4">
    <source>
        <dbReference type="ARBA" id="ARBA00012595"/>
    </source>
</evidence>
<dbReference type="InterPro" id="IPR006047">
    <property type="entry name" value="GH13_cat_dom"/>
</dbReference>
<dbReference type="CDD" id="cd05808">
    <property type="entry name" value="CBM20_alpha_amylase"/>
    <property type="match status" value="2"/>
</dbReference>
<keyword evidence="9 12" id="KW-0119">Carbohydrate metabolism</keyword>
<keyword evidence="7 12" id="KW-0378">Hydrolase</keyword>
<evidence type="ECO:0000256" key="14">
    <source>
        <dbReference type="SAM" id="SignalP"/>
    </source>
</evidence>
<keyword evidence="17" id="KW-1185">Reference proteome</keyword>
<evidence type="ECO:0000313" key="17">
    <source>
        <dbReference type="Proteomes" id="UP001500908"/>
    </source>
</evidence>
<feature type="compositionally biased region" description="Polar residues" evidence="13">
    <location>
        <begin position="586"/>
        <end position="610"/>
    </location>
</feature>
<feature type="signal peptide" evidence="14">
    <location>
        <begin position="1"/>
        <end position="33"/>
    </location>
</feature>
<dbReference type="SMART" id="SM00632">
    <property type="entry name" value="Aamy_C"/>
    <property type="match status" value="1"/>
</dbReference>
<evidence type="ECO:0000256" key="1">
    <source>
        <dbReference type="ARBA" id="ARBA00000548"/>
    </source>
</evidence>
<feature type="domain" description="CBM20" evidence="15">
    <location>
        <begin position="504"/>
        <end position="604"/>
    </location>
</feature>
<dbReference type="CDD" id="cd11317">
    <property type="entry name" value="AmyAc_bac_euk_AmyA"/>
    <property type="match status" value="1"/>
</dbReference>
<evidence type="ECO:0000256" key="11">
    <source>
        <dbReference type="RuleBase" id="RU003615"/>
    </source>
</evidence>
<evidence type="ECO:0000313" key="16">
    <source>
        <dbReference type="EMBL" id="GAA3766847.1"/>
    </source>
</evidence>
<feature type="domain" description="CBM20" evidence="15">
    <location>
        <begin position="609"/>
        <end position="712"/>
    </location>
</feature>
<evidence type="ECO:0000256" key="8">
    <source>
        <dbReference type="ARBA" id="ARBA00022837"/>
    </source>
</evidence>
<dbReference type="InterPro" id="IPR006048">
    <property type="entry name" value="A-amylase/branching_C"/>
</dbReference>
<evidence type="ECO:0000256" key="10">
    <source>
        <dbReference type="ARBA" id="ARBA00023295"/>
    </source>
</evidence>
<reference evidence="17" key="1">
    <citation type="journal article" date="2019" name="Int. J. Syst. Evol. Microbiol.">
        <title>The Global Catalogue of Microorganisms (GCM) 10K type strain sequencing project: providing services to taxonomists for standard genome sequencing and annotation.</title>
        <authorList>
            <consortium name="The Broad Institute Genomics Platform"/>
            <consortium name="The Broad Institute Genome Sequencing Center for Infectious Disease"/>
            <person name="Wu L."/>
            <person name="Ma J."/>
        </authorList>
    </citation>
    <scope>NUCLEOTIDE SEQUENCE [LARGE SCALE GENOMIC DNA]</scope>
    <source>
        <strain evidence="17">JCM 17137</strain>
    </source>
</reference>
<evidence type="ECO:0000256" key="6">
    <source>
        <dbReference type="ARBA" id="ARBA00022723"/>
    </source>
</evidence>
<name>A0ABP7GIF7_9ACTN</name>